<feature type="transmembrane region" description="Helical" evidence="6">
    <location>
        <begin position="34"/>
        <end position="56"/>
    </location>
</feature>
<evidence type="ECO:0000256" key="1">
    <source>
        <dbReference type="ARBA" id="ARBA00004141"/>
    </source>
</evidence>
<keyword evidence="5 6" id="KW-0472">Membrane</keyword>
<feature type="domain" description="EamA" evidence="8">
    <location>
        <begin position="7"/>
        <end position="146"/>
    </location>
</feature>
<evidence type="ECO:0000259" key="8">
    <source>
        <dbReference type="Pfam" id="PF00892"/>
    </source>
</evidence>
<reference evidence="9 10" key="2">
    <citation type="journal article" date="2017" name="Nature">
        <title>The Apostasia genome and the evolution of orchids.</title>
        <authorList>
            <person name="Zhang G.Q."/>
            <person name="Liu K.W."/>
            <person name="Li Z."/>
            <person name="Lohaus R."/>
            <person name="Hsiao Y.Y."/>
            <person name="Niu S.C."/>
            <person name="Wang J.Y."/>
            <person name="Lin Y.C."/>
            <person name="Xu Q."/>
            <person name="Chen L.J."/>
            <person name="Yoshida K."/>
            <person name="Fujiwara S."/>
            <person name="Wang Z.W."/>
            <person name="Zhang Y.Q."/>
            <person name="Mitsuda N."/>
            <person name="Wang M."/>
            <person name="Liu G.H."/>
            <person name="Pecoraro L."/>
            <person name="Huang H.X."/>
            <person name="Xiao X.J."/>
            <person name="Lin M."/>
            <person name="Wu X.Y."/>
            <person name="Wu W.L."/>
            <person name="Chen Y.Y."/>
            <person name="Chang S.B."/>
            <person name="Sakamoto S."/>
            <person name="Ohme-Takagi M."/>
            <person name="Yagi M."/>
            <person name="Zeng S.J."/>
            <person name="Shen C.Y."/>
            <person name="Yeh C.M."/>
            <person name="Luo Y.B."/>
            <person name="Tsai W.C."/>
            <person name="Van de Peer Y."/>
            <person name="Liu Z.J."/>
        </authorList>
    </citation>
    <scope>NUCLEOTIDE SEQUENCE [LARGE SCALE GENOMIC DNA]</scope>
    <source>
        <tissue evidence="9">The whole plant</tissue>
    </source>
</reference>
<evidence type="ECO:0000313" key="9">
    <source>
        <dbReference type="EMBL" id="PKU84693.1"/>
    </source>
</evidence>
<dbReference type="Proteomes" id="UP000233837">
    <property type="component" value="Unassembled WGS sequence"/>
</dbReference>
<keyword evidence="4 6" id="KW-1133">Transmembrane helix</keyword>
<feature type="transmembrane region" description="Helical" evidence="6">
    <location>
        <begin position="180"/>
        <end position="200"/>
    </location>
</feature>
<feature type="transmembrane region" description="Helical" evidence="6">
    <location>
        <begin position="212"/>
        <end position="233"/>
    </location>
</feature>
<feature type="domain" description="EamA" evidence="8">
    <location>
        <begin position="182"/>
        <end position="320"/>
    </location>
</feature>
<evidence type="ECO:0000256" key="4">
    <source>
        <dbReference type="ARBA" id="ARBA00022989"/>
    </source>
</evidence>
<feature type="transmembrane region" description="Helical" evidence="6">
    <location>
        <begin position="7"/>
        <end position="28"/>
    </location>
</feature>
<evidence type="ECO:0000256" key="5">
    <source>
        <dbReference type="ARBA" id="ARBA00023136"/>
    </source>
</evidence>
<proteinExistence type="inferred from homology"/>
<gene>
    <name evidence="9" type="ORF">MA16_Dca021995</name>
</gene>
<dbReference type="GO" id="GO:0022857">
    <property type="term" value="F:transmembrane transporter activity"/>
    <property type="evidence" value="ECO:0007669"/>
    <property type="project" value="InterPro"/>
</dbReference>
<sequence>MGDKKPYVSIIVIQLIYTGLYVISKAALDEGLSTFIFIFYRQLASTTLLVPLTIIFERKSISRLSFCLSLKIFLHALIGITFSLNVYNGGLKYTSATVGSAVTNSVPVITFFLALLMGMETLKLRSLPGISKILGVGICLAGVITIALYTGPHLKPLIKYHPFGHKNNASDGSLHSKENWIKGTLLLITANSAWSFWIVLQGWLLKEYPSKLQFTAIESVFSAIQSFLVALAFERDISRWKLRLDMGLLAIAYCGFIVTGVSFYLQSWCIDKRGPVFLAMSTPLSLAFTMLCSSFLLGEEIPLGSVLGGILMVGGLYSVLWGKSKEENKCQSSKESTKECEEDKEVTPTDYQV</sequence>
<protein>
    <recommendedName>
        <fullName evidence="6">WAT1-related protein</fullName>
    </recommendedName>
</protein>
<feature type="compositionally biased region" description="Basic and acidic residues" evidence="7">
    <location>
        <begin position="335"/>
        <end position="347"/>
    </location>
</feature>
<evidence type="ECO:0000256" key="3">
    <source>
        <dbReference type="ARBA" id="ARBA00022692"/>
    </source>
</evidence>
<dbReference type="OrthoDB" id="1718296at2759"/>
<feature type="transmembrane region" description="Helical" evidence="6">
    <location>
        <begin position="245"/>
        <end position="265"/>
    </location>
</feature>
<keyword evidence="3 6" id="KW-0812">Transmembrane</keyword>
<feature type="region of interest" description="Disordered" evidence="7">
    <location>
        <begin position="329"/>
        <end position="353"/>
    </location>
</feature>
<dbReference type="GO" id="GO:0016020">
    <property type="term" value="C:membrane"/>
    <property type="evidence" value="ECO:0007669"/>
    <property type="project" value="UniProtKB-SubCell"/>
</dbReference>
<evidence type="ECO:0000256" key="7">
    <source>
        <dbReference type="SAM" id="MobiDB-lite"/>
    </source>
</evidence>
<dbReference type="AlphaFoldDB" id="A0A2I0X9V6"/>
<feature type="transmembrane region" description="Helical" evidence="6">
    <location>
        <begin position="303"/>
        <end position="322"/>
    </location>
</feature>
<dbReference type="SUPFAM" id="SSF103481">
    <property type="entry name" value="Multidrug resistance efflux transporter EmrE"/>
    <property type="match status" value="2"/>
</dbReference>
<evidence type="ECO:0000256" key="2">
    <source>
        <dbReference type="ARBA" id="ARBA00007635"/>
    </source>
</evidence>
<dbReference type="EMBL" id="KZ502036">
    <property type="protein sequence ID" value="PKU84693.1"/>
    <property type="molecule type" value="Genomic_DNA"/>
</dbReference>
<comment type="subcellular location">
    <subcellularLocation>
        <location evidence="1 6">Membrane</location>
        <topology evidence="1 6">Multi-pass membrane protein</topology>
    </subcellularLocation>
</comment>
<accession>A0A2I0X9V6</accession>
<comment type="similarity">
    <text evidence="2 6">Belongs to the drug/metabolite transporter (DMT) superfamily. Plant drug/metabolite exporter (P-DME) (TC 2.A.7.4) family.</text>
</comment>
<dbReference type="Pfam" id="PF00892">
    <property type="entry name" value="EamA"/>
    <property type="match status" value="2"/>
</dbReference>
<reference evidence="9 10" key="1">
    <citation type="journal article" date="2016" name="Sci. Rep.">
        <title>The Dendrobium catenatum Lindl. genome sequence provides insights into polysaccharide synthase, floral development and adaptive evolution.</title>
        <authorList>
            <person name="Zhang G.Q."/>
            <person name="Xu Q."/>
            <person name="Bian C."/>
            <person name="Tsai W.C."/>
            <person name="Yeh C.M."/>
            <person name="Liu K.W."/>
            <person name="Yoshida K."/>
            <person name="Zhang L.S."/>
            <person name="Chang S.B."/>
            <person name="Chen F."/>
            <person name="Shi Y."/>
            <person name="Su Y.Y."/>
            <person name="Zhang Y.Q."/>
            <person name="Chen L.J."/>
            <person name="Yin Y."/>
            <person name="Lin M."/>
            <person name="Huang H."/>
            <person name="Deng H."/>
            <person name="Wang Z.W."/>
            <person name="Zhu S.L."/>
            <person name="Zhao X."/>
            <person name="Deng C."/>
            <person name="Niu S.C."/>
            <person name="Huang J."/>
            <person name="Wang M."/>
            <person name="Liu G.H."/>
            <person name="Yang H.J."/>
            <person name="Xiao X.J."/>
            <person name="Hsiao Y.Y."/>
            <person name="Wu W.L."/>
            <person name="Chen Y.Y."/>
            <person name="Mitsuda N."/>
            <person name="Ohme-Takagi M."/>
            <person name="Luo Y.B."/>
            <person name="Van de Peer Y."/>
            <person name="Liu Z.J."/>
        </authorList>
    </citation>
    <scope>NUCLEOTIDE SEQUENCE [LARGE SCALE GENOMIC DNA]</scope>
    <source>
        <tissue evidence="9">The whole plant</tissue>
    </source>
</reference>
<name>A0A2I0X9V6_9ASPA</name>
<organism evidence="9 10">
    <name type="scientific">Dendrobium catenatum</name>
    <dbReference type="NCBI Taxonomy" id="906689"/>
    <lineage>
        <taxon>Eukaryota</taxon>
        <taxon>Viridiplantae</taxon>
        <taxon>Streptophyta</taxon>
        <taxon>Embryophyta</taxon>
        <taxon>Tracheophyta</taxon>
        <taxon>Spermatophyta</taxon>
        <taxon>Magnoliopsida</taxon>
        <taxon>Liliopsida</taxon>
        <taxon>Asparagales</taxon>
        <taxon>Orchidaceae</taxon>
        <taxon>Epidendroideae</taxon>
        <taxon>Malaxideae</taxon>
        <taxon>Dendrobiinae</taxon>
        <taxon>Dendrobium</taxon>
    </lineage>
</organism>
<dbReference type="PANTHER" id="PTHR31218">
    <property type="entry name" value="WAT1-RELATED PROTEIN"/>
    <property type="match status" value="1"/>
</dbReference>
<dbReference type="InterPro" id="IPR000620">
    <property type="entry name" value="EamA_dom"/>
</dbReference>
<feature type="transmembrane region" description="Helical" evidence="6">
    <location>
        <begin position="68"/>
        <end position="87"/>
    </location>
</feature>
<dbReference type="InterPro" id="IPR030184">
    <property type="entry name" value="WAT1-related"/>
</dbReference>
<feature type="transmembrane region" description="Helical" evidence="6">
    <location>
        <begin position="129"/>
        <end position="149"/>
    </location>
</feature>
<keyword evidence="10" id="KW-1185">Reference proteome</keyword>
<evidence type="ECO:0000313" key="10">
    <source>
        <dbReference type="Proteomes" id="UP000233837"/>
    </source>
</evidence>
<feature type="transmembrane region" description="Helical" evidence="6">
    <location>
        <begin position="93"/>
        <end position="117"/>
    </location>
</feature>
<feature type="transmembrane region" description="Helical" evidence="6">
    <location>
        <begin position="277"/>
        <end position="297"/>
    </location>
</feature>
<dbReference type="InterPro" id="IPR037185">
    <property type="entry name" value="EmrE-like"/>
</dbReference>
<evidence type="ECO:0000256" key="6">
    <source>
        <dbReference type="RuleBase" id="RU363077"/>
    </source>
</evidence>